<evidence type="ECO:0000313" key="1">
    <source>
        <dbReference type="EMBL" id="CAG8557780.1"/>
    </source>
</evidence>
<proteinExistence type="predicted"/>
<gene>
    <name evidence="1" type="ORF">DEBURN_LOCUS7428</name>
</gene>
<comment type="caution">
    <text evidence="1">The sequence shown here is derived from an EMBL/GenBank/DDBJ whole genome shotgun (WGS) entry which is preliminary data.</text>
</comment>
<dbReference type="AlphaFoldDB" id="A0A9N9B766"/>
<organism evidence="1 2">
    <name type="scientific">Diversispora eburnea</name>
    <dbReference type="NCBI Taxonomy" id="1213867"/>
    <lineage>
        <taxon>Eukaryota</taxon>
        <taxon>Fungi</taxon>
        <taxon>Fungi incertae sedis</taxon>
        <taxon>Mucoromycota</taxon>
        <taxon>Glomeromycotina</taxon>
        <taxon>Glomeromycetes</taxon>
        <taxon>Diversisporales</taxon>
        <taxon>Diversisporaceae</taxon>
        <taxon>Diversispora</taxon>
    </lineage>
</organism>
<keyword evidence="2" id="KW-1185">Reference proteome</keyword>
<name>A0A9N9B766_9GLOM</name>
<reference evidence="1" key="1">
    <citation type="submission" date="2021-06" db="EMBL/GenBank/DDBJ databases">
        <authorList>
            <person name="Kallberg Y."/>
            <person name="Tangrot J."/>
            <person name="Rosling A."/>
        </authorList>
    </citation>
    <scope>NUCLEOTIDE SEQUENCE</scope>
    <source>
        <strain evidence="1">AZ414A</strain>
    </source>
</reference>
<sequence length="95" mass="10779">MKFDDINCFSEGVRSFLSAFFTCKNQRIIAYYTISIGEVVIDVEVIIGGVIWCFYERIGTKLSSVESYTFAYYSMIFILPSSSPSASSFPSPLYY</sequence>
<dbReference type="EMBL" id="CAJVPK010000897">
    <property type="protein sequence ID" value="CAG8557780.1"/>
    <property type="molecule type" value="Genomic_DNA"/>
</dbReference>
<dbReference type="Proteomes" id="UP000789706">
    <property type="component" value="Unassembled WGS sequence"/>
</dbReference>
<evidence type="ECO:0000313" key="2">
    <source>
        <dbReference type="Proteomes" id="UP000789706"/>
    </source>
</evidence>
<protein>
    <submittedName>
        <fullName evidence="1">1468_t:CDS:1</fullName>
    </submittedName>
</protein>
<accession>A0A9N9B766</accession>